<gene>
    <name evidence="2" type="ORF">PAXINDRAFT_22237</name>
</gene>
<evidence type="ECO:0000313" key="3">
    <source>
        <dbReference type="Proteomes" id="UP000053647"/>
    </source>
</evidence>
<proteinExistence type="predicted"/>
<dbReference type="Proteomes" id="UP000053647">
    <property type="component" value="Unassembled WGS sequence"/>
</dbReference>
<dbReference type="OrthoDB" id="2998174at2759"/>
<dbReference type="EMBL" id="KN821800">
    <property type="protein sequence ID" value="KIJ04473.1"/>
    <property type="molecule type" value="Genomic_DNA"/>
</dbReference>
<accession>A0A0C9SZD1</accession>
<dbReference type="AlphaFoldDB" id="A0A0C9SZD1"/>
<name>A0A0C9SZD1_PAXIN</name>
<evidence type="ECO:0000313" key="2">
    <source>
        <dbReference type="EMBL" id="KIJ04473.1"/>
    </source>
</evidence>
<reference evidence="2 3" key="1">
    <citation type="submission" date="2014-06" db="EMBL/GenBank/DDBJ databases">
        <authorList>
            <consortium name="DOE Joint Genome Institute"/>
            <person name="Kuo A."/>
            <person name="Kohler A."/>
            <person name="Nagy L.G."/>
            <person name="Floudas D."/>
            <person name="Copeland A."/>
            <person name="Barry K.W."/>
            <person name="Cichocki N."/>
            <person name="Veneault-Fourrey C."/>
            <person name="LaButti K."/>
            <person name="Lindquist E.A."/>
            <person name="Lipzen A."/>
            <person name="Lundell T."/>
            <person name="Morin E."/>
            <person name="Murat C."/>
            <person name="Sun H."/>
            <person name="Tunlid A."/>
            <person name="Henrissat B."/>
            <person name="Grigoriev I.V."/>
            <person name="Hibbett D.S."/>
            <person name="Martin F."/>
            <person name="Nordberg H.P."/>
            <person name="Cantor M.N."/>
            <person name="Hua S.X."/>
        </authorList>
    </citation>
    <scope>NUCLEOTIDE SEQUENCE [LARGE SCALE GENOMIC DNA]</scope>
    <source>
        <strain evidence="2 3">ATCC 200175</strain>
    </source>
</reference>
<protein>
    <submittedName>
        <fullName evidence="2">Uncharacterized protein</fullName>
    </submittedName>
</protein>
<evidence type="ECO:0000256" key="1">
    <source>
        <dbReference type="SAM" id="MobiDB-lite"/>
    </source>
</evidence>
<reference evidence="3" key="2">
    <citation type="submission" date="2015-01" db="EMBL/GenBank/DDBJ databases">
        <title>Evolutionary Origins and Diversification of the Mycorrhizal Mutualists.</title>
        <authorList>
            <consortium name="DOE Joint Genome Institute"/>
            <consortium name="Mycorrhizal Genomics Consortium"/>
            <person name="Kohler A."/>
            <person name="Kuo A."/>
            <person name="Nagy L.G."/>
            <person name="Floudas D."/>
            <person name="Copeland A."/>
            <person name="Barry K.W."/>
            <person name="Cichocki N."/>
            <person name="Veneault-Fourrey C."/>
            <person name="LaButti K."/>
            <person name="Lindquist E.A."/>
            <person name="Lipzen A."/>
            <person name="Lundell T."/>
            <person name="Morin E."/>
            <person name="Murat C."/>
            <person name="Riley R."/>
            <person name="Ohm R."/>
            <person name="Sun H."/>
            <person name="Tunlid A."/>
            <person name="Henrissat B."/>
            <person name="Grigoriev I.V."/>
            <person name="Hibbett D.S."/>
            <person name="Martin F."/>
        </authorList>
    </citation>
    <scope>NUCLEOTIDE SEQUENCE [LARGE SCALE GENOMIC DNA]</scope>
    <source>
        <strain evidence="3">ATCC 200175</strain>
    </source>
</reference>
<keyword evidence="3" id="KW-1185">Reference proteome</keyword>
<dbReference type="HOGENOM" id="CLU_2264555_0_0_1"/>
<feature type="region of interest" description="Disordered" evidence="1">
    <location>
        <begin position="49"/>
        <end position="68"/>
    </location>
</feature>
<sequence>MLIVNTLTEELNAATFMARNGGPRSDQNPADRSLPVITDDVLFWSEESTGTNENKLPQVLPPLQQPSPGVSNMVRIERVRTTIHRLLAGCNVQYKVVPFDHDF</sequence>
<organism evidence="2 3">
    <name type="scientific">Paxillus involutus ATCC 200175</name>
    <dbReference type="NCBI Taxonomy" id="664439"/>
    <lineage>
        <taxon>Eukaryota</taxon>
        <taxon>Fungi</taxon>
        <taxon>Dikarya</taxon>
        <taxon>Basidiomycota</taxon>
        <taxon>Agaricomycotina</taxon>
        <taxon>Agaricomycetes</taxon>
        <taxon>Agaricomycetidae</taxon>
        <taxon>Boletales</taxon>
        <taxon>Paxilineae</taxon>
        <taxon>Paxillaceae</taxon>
        <taxon>Paxillus</taxon>
    </lineage>
</organism>